<comment type="caution">
    <text evidence="1">The sequence shown here is derived from an EMBL/GenBank/DDBJ whole genome shotgun (WGS) entry which is preliminary data.</text>
</comment>
<evidence type="ECO:0000313" key="2">
    <source>
        <dbReference type="Proteomes" id="UP001253193"/>
    </source>
</evidence>
<dbReference type="Proteomes" id="UP001253193">
    <property type="component" value="Unassembled WGS sequence"/>
</dbReference>
<evidence type="ECO:0000313" key="1">
    <source>
        <dbReference type="EMBL" id="MDS1821126.1"/>
    </source>
</evidence>
<gene>
    <name evidence="1" type="ORF">QX249_10680</name>
</gene>
<reference evidence="1" key="1">
    <citation type="submission" date="2023-06" db="EMBL/GenBank/DDBJ databases">
        <title>Genomic Diversity of Vibrio spp. and Metagenomic Analysis of Pathogens in Florida Gulf Coastal Waters Following Hurricane Ian.</title>
        <authorList>
            <person name="Brumfield K.D."/>
        </authorList>
    </citation>
    <scope>NUCLEOTIDE SEQUENCE</scope>
    <source>
        <strain evidence="1">WBS2B-138</strain>
    </source>
</reference>
<proteinExistence type="predicted"/>
<sequence>MSNANYNKQRHDKFAKAAADIHKGFAKNLDELSPVGCIISDAFRTEIFRKEHCNAEDIKYRMGKSIPTHVVEQMISMSEKLVYKNDFVQVIKVRSWAGNKETVHGWIVTVSRDHNEHNIDYWKKLSKGQVIYSQNRAQSYQLMNLVHETFCY</sequence>
<dbReference type="EMBL" id="JAUHGG010000003">
    <property type="protein sequence ID" value="MDS1821126.1"/>
    <property type="molecule type" value="Genomic_DNA"/>
</dbReference>
<organism evidence="1 2">
    <name type="scientific">Vibrio parahaemolyticus</name>
    <dbReference type="NCBI Taxonomy" id="670"/>
    <lineage>
        <taxon>Bacteria</taxon>
        <taxon>Pseudomonadati</taxon>
        <taxon>Pseudomonadota</taxon>
        <taxon>Gammaproteobacteria</taxon>
        <taxon>Vibrionales</taxon>
        <taxon>Vibrionaceae</taxon>
        <taxon>Vibrio</taxon>
    </lineage>
</organism>
<name>A0AAW8PY34_VIBPH</name>
<protein>
    <submittedName>
        <fullName evidence="1">Uncharacterized protein</fullName>
    </submittedName>
</protein>
<accession>A0AAW8PY34</accession>
<dbReference type="RefSeq" id="WP_311019979.1">
    <property type="nucleotide sequence ID" value="NZ_JAUHGG010000003.1"/>
</dbReference>
<dbReference type="AlphaFoldDB" id="A0AAW8PY34"/>